<comment type="caution">
    <text evidence="1">The sequence shown here is derived from an EMBL/GenBank/DDBJ whole genome shotgun (WGS) entry which is preliminary data.</text>
</comment>
<sequence length="335" mass="37443">MANQRIDEDQEALFHSYPCADYYVQSPSSVSHANSTDCRNHDSTFLSSYPLESFNPNPSNPCQEVSRLTLSRYSSSRGSNNSFLHEKKISYDLNSHGNGTGSLGIHPICGIEEAEEEDCEDDFKRRPGLLSFGYSSSWVCVSFQILLRLVVSFGISLLVFFLVTRPPPPKISVKMAGVRQFELGEGIDNSGVVTKILTCNCSLHLEIENQSKLFGLHIHPPTMDMAFGRVNFASSHGERLYIGSGTWLTYPVYVGTKNKAMYGAGRTMQDMLESGKGLPILIHLSLSSNIRVVWNLIRPTYRHHTTCLLVLLNGDYDKRHHTHSYNSTCTTTAYT</sequence>
<reference evidence="1 2" key="1">
    <citation type="journal article" date="2022" name="Hortic Res">
        <title>A haplotype resolved chromosomal level avocado genome allows analysis of novel avocado genes.</title>
        <authorList>
            <person name="Nath O."/>
            <person name="Fletcher S.J."/>
            <person name="Hayward A."/>
            <person name="Shaw L.M."/>
            <person name="Masouleh A.K."/>
            <person name="Furtado A."/>
            <person name="Henry R.J."/>
            <person name="Mitter N."/>
        </authorList>
    </citation>
    <scope>NUCLEOTIDE SEQUENCE [LARGE SCALE GENOMIC DNA]</scope>
    <source>
        <strain evidence="2">cv. Hass</strain>
    </source>
</reference>
<proteinExistence type="predicted"/>
<protein>
    <submittedName>
        <fullName evidence="1">Uncharacterized protein</fullName>
    </submittedName>
</protein>
<accession>A0ACC2LXS8</accession>
<evidence type="ECO:0000313" key="2">
    <source>
        <dbReference type="Proteomes" id="UP001234297"/>
    </source>
</evidence>
<evidence type="ECO:0000313" key="1">
    <source>
        <dbReference type="EMBL" id="KAJ8638023.1"/>
    </source>
</evidence>
<name>A0ACC2LXS8_PERAE</name>
<dbReference type="EMBL" id="CM056811">
    <property type="protein sequence ID" value="KAJ8638023.1"/>
    <property type="molecule type" value="Genomic_DNA"/>
</dbReference>
<keyword evidence="2" id="KW-1185">Reference proteome</keyword>
<gene>
    <name evidence="1" type="ORF">MRB53_012290</name>
</gene>
<dbReference type="Proteomes" id="UP001234297">
    <property type="component" value="Chromosome 3"/>
</dbReference>
<organism evidence="1 2">
    <name type="scientific">Persea americana</name>
    <name type="common">Avocado</name>
    <dbReference type="NCBI Taxonomy" id="3435"/>
    <lineage>
        <taxon>Eukaryota</taxon>
        <taxon>Viridiplantae</taxon>
        <taxon>Streptophyta</taxon>
        <taxon>Embryophyta</taxon>
        <taxon>Tracheophyta</taxon>
        <taxon>Spermatophyta</taxon>
        <taxon>Magnoliopsida</taxon>
        <taxon>Magnoliidae</taxon>
        <taxon>Laurales</taxon>
        <taxon>Lauraceae</taxon>
        <taxon>Persea</taxon>
    </lineage>
</organism>